<evidence type="ECO:0000313" key="7">
    <source>
        <dbReference type="EMBL" id="OYD15822.1"/>
    </source>
</evidence>
<keyword evidence="4 6" id="KW-1133">Transmembrane helix</keyword>
<protein>
    <recommendedName>
        <fullName evidence="9">Lipopolysaccharide export system permease protein LptF</fullName>
    </recommendedName>
</protein>
<proteinExistence type="predicted"/>
<dbReference type="AlphaFoldDB" id="A0A235BUC8"/>
<name>A0A235BUC8_UNCW3</name>
<evidence type="ECO:0000256" key="5">
    <source>
        <dbReference type="ARBA" id="ARBA00023136"/>
    </source>
</evidence>
<accession>A0A235BUC8</accession>
<dbReference type="InterPro" id="IPR005495">
    <property type="entry name" value="LptG/LptF_permease"/>
</dbReference>
<comment type="caution">
    <text evidence="7">The sequence shown here is derived from an EMBL/GenBank/DDBJ whole genome shotgun (WGS) entry which is preliminary data.</text>
</comment>
<dbReference type="PANTHER" id="PTHR33529">
    <property type="entry name" value="SLR0882 PROTEIN-RELATED"/>
    <property type="match status" value="1"/>
</dbReference>
<evidence type="ECO:0000256" key="6">
    <source>
        <dbReference type="SAM" id="Phobius"/>
    </source>
</evidence>
<feature type="transmembrane region" description="Helical" evidence="6">
    <location>
        <begin position="344"/>
        <end position="363"/>
    </location>
</feature>
<keyword evidence="3 6" id="KW-0812">Transmembrane</keyword>
<dbReference type="GO" id="GO:0015920">
    <property type="term" value="P:lipopolysaccharide transport"/>
    <property type="evidence" value="ECO:0007669"/>
    <property type="project" value="TreeGrafter"/>
</dbReference>
<feature type="transmembrane region" description="Helical" evidence="6">
    <location>
        <begin position="51"/>
        <end position="76"/>
    </location>
</feature>
<evidence type="ECO:0008006" key="9">
    <source>
        <dbReference type="Google" id="ProtNLM"/>
    </source>
</evidence>
<evidence type="ECO:0000256" key="3">
    <source>
        <dbReference type="ARBA" id="ARBA00022692"/>
    </source>
</evidence>
<evidence type="ECO:0000256" key="4">
    <source>
        <dbReference type="ARBA" id="ARBA00022989"/>
    </source>
</evidence>
<gene>
    <name evidence="7" type="ORF">CH333_04825</name>
</gene>
<feature type="transmembrane region" description="Helical" evidence="6">
    <location>
        <begin position="12"/>
        <end position="39"/>
    </location>
</feature>
<keyword evidence="5 6" id="KW-0472">Membrane</keyword>
<feature type="transmembrane region" description="Helical" evidence="6">
    <location>
        <begin position="311"/>
        <end position="332"/>
    </location>
</feature>
<reference evidence="7 8" key="1">
    <citation type="submission" date="2017-07" db="EMBL/GenBank/DDBJ databases">
        <title>Recovery of genomes from metagenomes via a dereplication, aggregation, and scoring strategy.</title>
        <authorList>
            <person name="Sieber C.M."/>
            <person name="Probst A.J."/>
            <person name="Sharrar A."/>
            <person name="Thomas B.C."/>
            <person name="Hess M."/>
            <person name="Tringe S.G."/>
            <person name="Banfield J.F."/>
        </authorList>
    </citation>
    <scope>NUCLEOTIDE SEQUENCE [LARGE SCALE GENOMIC DNA]</scope>
    <source>
        <strain evidence="7">JGI_Cruoil_03_44_89</strain>
    </source>
</reference>
<organism evidence="7 8">
    <name type="scientific">candidate division WOR-3 bacterium JGI_Cruoil_03_44_89</name>
    <dbReference type="NCBI Taxonomy" id="1973748"/>
    <lineage>
        <taxon>Bacteria</taxon>
        <taxon>Bacteria division WOR-3</taxon>
    </lineage>
</organism>
<dbReference type="EMBL" id="NOZQ01000101">
    <property type="protein sequence ID" value="OYD15822.1"/>
    <property type="molecule type" value="Genomic_DNA"/>
</dbReference>
<feature type="transmembrane region" description="Helical" evidence="6">
    <location>
        <begin position="286"/>
        <end position="304"/>
    </location>
</feature>
<dbReference type="Proteomes" id="UP000215215">
    <property type="component" value="Unassembled WGS sequence"/>
</dbReference>
<keyword evidence="2" id="KW-1003">Cell membrane</keyword>
<dbReference type="PANTHER" id="PTHR33529:SF6">
    <property type="entry name" value="YJGP_YJGQ FAMILY PERMEASE"/>
    <property type="match status" value="1"/>
</dbReference>
<comment type="subcellular location">
    <subcellularLocation>
        <location evidence="1">Cell membrane</location>
        <topology evidence="1">Multi-pass membrane protein</topology>
    </subcellularLocation>
</comment>
<dbReference type="Pfam" id="PF03739">
    <property type="entry name" value="LptF_LptG"/>
    <property type="match status" value="1"/>
</dbReference>
<dbReference type="GO" id="GO:0043190">
    <property type="term" value="C:ATP-binding cassette (ABC) transporter complex"/>
    <property type="evidence" value="ECO:0007669"/>
    <property type="project" value="TreeGrafter"/>
</dbReference>
<evidence type="ECO:0000256" key="1">
    <source>
        <dbReference type="ARBA" id="ARBA00004651"/>
    </source>
</evidence>
<evidence type="ECO:0000313" key="8">
    <source>
        <dbReference type="Proteomes" id="UP000215215"/>
    </source>
</evidence>
<feature type="transmembrane region" description="Helical" evidence="6">
    <location>
        <begin position="96"/>
        <end position="116"/>
    </location>
</feature>
<sequence length="366" mass="41402">MLLVRYILREHIVPFFMGLVFLTFILIMNKLFVVIWDIVGKGIPGGLVLNMLWLSLPSIIALTVPMAVLVAVLMAFGRLSADFETVAIRAAGRNPLALMIPPLAVASLIAVGMVWFNDRILPDANHRLKNLTIDISQKKPAFRLQAMVLIRDFEDYDILVRDIDHKTSRIYDITINEKSTGRTILSREGFVESEGDLVYINLFRGEIHEIDPLDVSKYRKIEFTQHTIALPLDTAFIRKERTYRGDRELSVRSLRERIKDVLAKNPVNPSQNREIARLLVECHKKFSIPVSCVVFILMGAPLAMKVRKGGATGGFGLSLIFFIFYYVCLIGGEELGDRCMVPAWLSMWFPNIVLGIVGLILCIRSR</sequence>
<evidence type="ECO:0000256" key="2">
    <source>
        <dbReference type="ARBA" id="ARBA00022475"/>
    </source>
</evidence>